<dbReference type="GO" id="GO:0052689">
    <property type="term" value="F:carboxylic ester hydrolase activity"/>
    <property type="evidence" value="ECO:0007669"/>
    <property type="project" value="UniProtKB-ARBA"/>
</dbReference>
<dbReference type="Gene3D" id="3.40.50.1820">
    <property type="entry name" value="alpha/beta hydrolase"/>
    <property type="match status" value="1"/>
</dbReference>
<feature type="chain" id="PRO_5012983707" evidence="2">
    <location>
        <begin position="27"/>
        <end position="274"/>
    </location>
</feature>
<evidence type="ECO:0000313" key="5">
    <source>
        <dbReference type="Proteomes" id="UP000192917"/>
    </source>
</evidence>
<keyword evidence="5" id="KW-1185">Reference proteome</keyword>
<reference evidence="4 5" key="1">
    <citation type="submission" date="2017-04" db="EMBL/GenBank/DDBJ databases">
        <authorList>
            <person name="Afonso C.L."/>
            <person name="Miller P.J."/>
            <person name="Scott M.A."/>
            <person name="Spackman E."/>
            <person name="Goraichik I."/>
            <person name="Dimitrov K.M."/>
            <person name="Suarez D.L."/>
            <person name="Swayne D.E."/>
        </authorList>
    </citation>
    <scope>NUCLEOTIDE SEQUENCE [LARGE SCALE GENOMIC DNA]</scope>
    <source>
        <strain evidence="4 5">USBA 355</strain>
    </source>
</reference>
<evidence type="ECO:0000259" key="3">
    <source>
        <dbReference type="Pfam" id="PF01738"/>
    </source>
</evidence>
<dbReference type="InterPro" id="IPR050261">
    <property type="entry name" value="FrsA_esterase"/>
</dbReference>
<protein>
    <submittedName>
        <fullName evidence="4">Dienelactone hydrolase</fullName>
    </submittedName>
</protein>
<dbReference type="Pfam" id="PF01738">
    <property type="entry name" value="DLH"/>
    <property type="match status" value="1"/>
</dbReference>
<dbReference type="Proteomes" id="UP000192917">
    <property type="component" value="Unassembled WGS sequence"/>
</dbReference>
<evidence type="ECO:0000256" key="1">
    <source>
        <dbReference type="ARBA" id="ARBA00022801"/>
    </source>
</evidence>
<dbReference type="SUPFAM" id="SSF53474">
    <property type="entry name" value="alpha/beta-Hydrolases"/>
    <property type="match status" value="1"/>
</dbReference>
<evidence type="ECO:0000256" key="2">
    <source>
        <dbReference type="SAM" id="SignalP"/>
    </source>
</evidence>
<dbReference type="EMBL" id="FWZX01000015">
    <property type="protein sequence ID" value="SMF43613.1"/>
    <property type="molecule type" value="Genomic_DNA"/>
</dbReference>
<organism evidence="4 5">
    <name type="scientific">Tistlia consotensis USBA 355</name>
    <dbReference type="NCBI Taxonomy" id="560819"/>
    <lineage>
        <taxon>Bacteria</taxon>
        <taxon>Pseudomonadati</taxon>
        <taxon>Pseudomonadota</taxon>
        <taxon>Alphaproteobacteria</taxon>
        <taxon>Rhodospirillales</taxon>
        <taxon>Rhodovibrionaceae</taxon>
        <taxon>Tistlia</taxon>
    </lineage>
</organism>
<dbReference type="AlphaFoldDB" id="A0A1Y6C535"/>
<dbReference type="STRING" id="560819.SAMN05428998_11579"/>
<proteinExistence type="predicted"/>
<sequence>MRLRTFLAATLALLAAAAAGAGAAWAETVRFDSGSALAEHDATLTAEFDLPAGEGPFPAVVLLHGCAGLSDTVEAGLRAHAAFLEAHGFATLIVDSFGPRGLGDGRVCSDLNALAQARWYRVADAFAARAWLAARPEIDGRAIFLIGQSNGGSVAVLAAKPRALRDHPGAEPFAGVVAYYPWCGVIGNDLDFASPLLLLLGGADDWVPSSACAEKAARADDDRLSAIVYQGAHHSFDLAVPVQSYAGHTVGGDFAATEASRTAYLAFFEGISRR</sequence>
<name>A0A1Y6C535_9PROT</name>
<dbReference type="PANTHER" id="PTHR22946:SF9">
    <property type="entry name" value="POLYKETIDE TRANSFERASE AF380"/>
    <property type="match status" value="1"/>
</dbReference>
<keyword evidence="1 4" id="KW-0378">Hydrolase</keyword>
<evidence type="ECO:0000313" key="4">
    <source>
        <dbReference type="EMBL" id="SMF43613.1"/>
    </source>
</evidence>
<gene>
    <name evidence="4" type="ORF">SAMN05428998_11579</name>
</gene>
<dbReference type="InterPro" id="IPR002925">
    <property type="entry name" value="Dienelactn_hydro"/>
</dbReference>
<keyword evidence="2" id="KW-0732">Signal</keyword>
<feature type="domain" description="Dienelactone hydrolase" evidence="3">
    <location>
        <begin position="51"/>
        <end position="268"/>
    </location>
</feature>
<dbReference type="InterPro" id="IPR029058">
    <property type="entry name" value="AB_hydrolase_fold"/>
</dbReference>
<accession>A0A1Y6C535</accession>
<feature type="signal peptide" evidence="2">
    <location>
        <begin position="1"/>
        <end position="26"/>
    </location>
</feature>
<dbReference type="PANTHER" id="PTHR22946">
    <property type="entry name" value="DIENELACTONE HYDROLASE DOMAIN-CONTAINING PROTEIN-RELATED"/>
    <property type="match status" value="1"/>
</dbReference>